<evidence type="ECO:0000313" key="2">
    <source>
        <dbReference type="Proteomes" id="UP000054498"/>
    </source>
</evidence>
<dbReference type="OrthoDB" id="548564at2759"/>
<gene>
    <name evidence="1" type="ORF">MNEG_12105</name>
</gene>
<dbReference type="RefSeq" id="XP_013894876.1">
    <property type="nucleotide sequence ID" value="XM_014039422.1"/>
</dbReference>
<evidence type="ECO:0008006" key="3">
    <source>
        <dbReference type="Google" id="ProtNLM"/>
    </source>
</evidence>
<name>A0A0D2M3C5_9CHLO</name>
<accession>A0A0D2M3C5</accession>
<dbReference type="GeneID" id="25729434"/>
<evidence type="ECO:0000313" key="1">
    <source>
        <dbReference type="EMBL" id="KIY95856.1"/>
    </source>
</evidence>
<dbReference type="Proteomes" id="UP000054498">
    <property type="component" value="Unassembled WGS sequence"/>
</dbReference>
<dbReference type="InterPro" id="IPR053277">
    <property type="entry name" value="Endomembrane_traffic_mod"/>
</dbReference>
<dbReference type="KEGG" id="mng:MNEG_12105"/>
<protein>
    <recommendedName>
        <fullName evidence="3">PH domain-containing protein</fullName>
    </recommendedName>
</protein>
<organism evidence="1 2">
    <name type="scientific">Monoraphidium neglectum</name>
    <dbReference type="NCBI Taxonomy" id="145388"/>
    <lineage>
        <taxon>Eukaryota</taxon>
        <taxon>Viridiplantae</taxon>
        <taxon>Chlorophyta</taxon>
        <taxon>core chlorophytes</taxon>
        <taxon>Chlorophyceae</taxon>
        <taxon>CS clade</taxon>
        <taxon>Sphaeropleales</taxon>
        <taxon>Selenastraceae</taxon>
        <taxon>Monoraphidium</taxon>
    </lineage>
</organism>
<reference evidence="1 2" key="1">
    <citation type="journal article" date="2013" name="BMC Genomics">
        <title>Reconstruction of the lipid metabolism for the microalga Monoraphidium neglectum from its genome sequence reveals characteristics suitable for biofuel production.</title>
        <authorList>
            <person name="Bogen C."/>
            <person name="Al-Dilaimi A."/>
            <person name="Albersmeier A."/>
            <person name="Wichmann J."/>
            <person name="Grundmann M."/>
            <person name="Rupp O."/>
            <person name="Lauersen K.J."/>
            <person name="Blifernez-Klassen O."/>
            <person name="Kalinowski J."/>
            <person name="Goesmann A."/>
            <person name="Mussgnug J.H."/>
            <person name="Kruse O."/>
        </authorList>
    </citation>
    <scope>NUCLEOTIDE SEQUENCE [LARGE SCALE GENOMIC DNA]</scope>
    <source>
        <strain evidence="1 2">SAG 48.87</strain>
    </source>
</reference>
<dbReference type="AlphaFoldDB" id="A0A0D2M3C5"/>
<sequence>MTKFRMALRARPDFDRGCYNLGTVFYTFACAMQSEQGQPKDAPSRAGRDAAARALFGAAAQYIALAAALQPGKEIYRKSLSVVRQMLPLPFLRAGFLSAPLPRSVGGLGEVYRRGWFVLDHASLRAASHLESTLSAATSGALAAQQQQQQRGGGGGGAKAAAAAAAAAAEEDPLVLDLDEIVNVRRCSDPSLPEGEAFWVSLASRPMGIYLVADSADAADAWVDALVLCQHLVATRSHDALQEALMPQPSRRAKHAAAAAAGGGSGLRPGGL</sequence>
<proteinExistence type="predicted"/>
<dbReference type="EMBL" id="KK103286">
    <property type="protein sequence ID" value="KIY95856.1"/>
    <property type="molecule type" value="Genomic_DNA"/>
</dbReference>
<dbReference type="PANTHER" id="PTHR45005:SF2">
    <property type="entry name" value="PROTEIN HLB1"/>
    <property type="match status" value="1"/>
</dbReference>
<keyword evidence="2" id="KW-1185">Reference proteome</keyword>
<dbReference type="SUPFAM" id="SSF50729">
    <property type="entry name" value="PH domain-like"/>
    <property type="match status" value="1"/>
</dbReference>
<dbReference type="STRING" id="145388.A0A0D2M3C5"/>
<dbReference type="PANTHER" id="PTHR45005">
    <property type="match status" value="1"/>
</dbReference>